<proteinExistence type="predicted"/>
<dbReference type="AlphaFoldDB" id="A0A9Q0KH92"/>
<dbReference type="EMBL" id="JAMYWD010000005">
    <property type="protein sequence ID" value="KAJ4970276.1"/>
    <property type="molecule type" value="Genomic_DNA"/>
</dbReference>
<reference evidence="1" key="1">
    <citation type="journal article" date="2023" name="Plant J.">
        <title>The genome of the king protea, Protea cynaroides.</title>
        <authorList>
            <person name="Chang J."/>
            <person name="Duong T.A."/>
            <person name="Schoeman C."/>
            <person name="Ma X."/>
            <person name="Roodt D."/>
            <person name="Barker N."/>
            <person name="Li Z."/>
            <person name="Van de Peer Y."/>
            <person name="Mizrachi E."/>
        </authorList>
    </citation>
    <scope>NUCLEOTIDE SEQUENCE</scope>
    <source>
        <tissue evidence="1">Young leaves</tissue>
    </source>
</reference>
<dbReference type="Proteomes" id="UP001141806">
    <property type="component" value="Unassembled WGS sequence"/>
</dbReference>
<organism evidence="1 2">
    <name type="scientific">Protea cynaroides</name>
    <dbReference type="NCBI Taxonomy" id="273540"/>
    <lineage>
        <taxon>Eukaryota</taxon>
        <taxon>Viridiplantae</taxon>
        <taxon>Streptophyta</taxon>
        <taxon>Embryophyta</taxon>
        <taxon>Tracheophyta</taxon>
        <taxon>Spermatophyta</taxon>
        <taxon>Magnoliopsida</taxon>
        <taxon>Proteales</taxon>
        <taxon>Proteaceae</taxon>
        <taxon>Protea</taxon>
    </lineage>
</organism>
<evidence type="ECO:0000313" key="2">
    <source>
        <dbReference type="Proteomes" id="UP001141806"/>
    </source>
</evidence>
<protein>
    <submittedName>
        <fullName evidence="1">Uncharacterized protein</fullName>
    </submittedName>
</protein>
<gene>
    <name evidence="1" type="ORF">NE237_003375</name>
</gene>
<accession>A0A9Q0KH92</accession>
<name>A0A9Q0KH92_9MAGN</name>
<sequence length="148" mass="16264">MEGLREVESGISESDIKLENYTLCPDGFSLSWSRVKKGRLVIGGLLSVNVGGGAGRPIRLALNTSLGWGLTKVCPPVRLAAKIQDVDIGFDYEIVIAMTMRLEVLVHKVELQTEDISIITFVIHHCKSMANKKTRVRAKRKNNSCVVG</sequence>
<keyword evidence="2" id="KW-1185">Reference proteome</keyword>
<comment type="caution">
    <text evidence="1">The sequence shown here is derived from an EMBL/GenBank/DDBJ whole genome shotgun (WGS) entry which is preliminary data.</text>
</comment>
<evidence type="ECO:0000313" key="1">
    <source>
        <dbReference type="EMBL" id="KAJ4970276.1"/>
    </source>
</evidence>